<dbReference type="InterPro" id="IPR007588">
    <property type="entry name" value="Znf_FLYWCH"/>
</dbReference>
<dbReference type="EMBL" id="LNIX01000034">
    <property type="protein sequence ID" value="OXA40143.1"/>
    <property type="molecule type" value="Genomic_DNA"/>
</dbReference>
<dbReference type="Pfam" id="PF04500">
    <property type="entry name" value="FLYWCH"/>
    <property type="match status" value="1"/>
</dbReference>
<feature type="compositionally biased region" description="Acidic residues" evidence="4">
    <location>
        <begin position="162"/>
        <end position="171"/>
    </location>
</feature>
<feature type="region of interest" description="Disordered" evidence="4">
    <location>
        <begin position="69"/>
        <end position="107"/>
    </location>
</feature>
<feature type="domain" description="FLYWCH-type" evidence="5">
    <location>
        <begin position="280"/>
        <end position="334"/>
    </location>
</feature>
<evidence type="ECO:0000313" key="7">
    <source>
        <dbReference type="Proteomes" id="UP000198287"/>
    </source>
</evidence>
<feature type="compositionally biased region" description="Basic and acidic residues" evidence="4">
    <location>
        <begin position="332"/>
        <end position="346"/>
    </location>
</feature>
<evidence type="ECO:0000256" key="2">
    <source>
        <dbReference type="ARBA" id="ARBA00022771"/>
    </source>
</evidence>
<feature type="compositionally biased region" description="Basic and acidic residues" evidence="4">
    <location>
        <begin position="75"/>
        <end position="85"/>
    </location>
</feature>
<feature type="region of interest" description="Disordered" evidence="4">
    <location>
        <begin position="121"/>
        <end position="230"/>
    </location>
</feature>
<keyword evidence="1" id="KW-0479">Metal-binding</keyword>
<dbReference type="GO" id="GO:0008270">
    <property type="term" value="F:zinc ion binding"/>
    <property type="evidence" value="ECO:0007669"/>
    <property type="project" value="UniProtKB-KW"/>
</dbReference>
<keyword evidence="2" id="KW-0863">Zinc-finger</keyword>
<proteinExistence type="predicted"/>
<comment type="caution">
    <text evidence="6">The sequence shown here is derived from an EMBL/GenBank/DDBJ whole genome shotgun (WGS) entry which is preliminary data.</text>
</comment>
<dbReference type="Proteomes" id="UP000198287">
    <property type="component" value="Unassembled WGS sequence"/>
</dbReference>
<evidence type="ECO:0000259" key="5">
    <source>
        <dbReference type="Pfam" id="PF04500"/>
    </source>
</evidence>
<evidence type="ECO:0000313" key="6">
    <source>
        <dbReference type="EMBL" id="OXA40143.1"/>
    </source>
</evidence>
<keyword evidence="7" id="KW-1185">Reference proteome</keyword>
<reference evidence="6 7" key="1">
    <citation type="submission" date="2015-12" db="EMBL/GenBank/DDBJ databases">
        <title>The genome of Folsomia candida.</title>
        <authorList>
            <person name="Faddeeva A."/>
            <person name="Derks M.F."/>
            <person name="Anvar Y."/>
            <person name="Smit S."/>
            <person name="Van Straalen N."/>
            <person name="Roelofs D."/>
        </authorList>
    </citation>
    <scope>NUCLEOTIDE SEQUENCE [LARGE SCALE GENOMIC DNA]</scope>
    <source>
        <strain evidence="6 7">VU population</strain>
        <tissue evidence="6">Whole body</tissue>
    </source>
</reference>
<evidence type="ECO:0000256" key="4">
    <source>
        <dbReference type="SAM" id="MobiDB-lite"/>
    </source>
</evidence>
<sequence>MDPLLVHQFNQLSQKLNLLNEYIELKFGSDFKEFRTFKASRPNVGMILVPNDGSHRYHRDNVDICGVGSNEEQEDVKNQREQGHDEDNEVEIGDQGVSIDWGPESPPVVTNVYELEPEDVNVPAFDDDDYSNDNDQDDCDEDENIPASFYQSYNGSFQYDNGNDDEGEGDDSSAMQEHDDESIGFFSNSISPQDDDNHDSFGISPIPTPKNPTIRRRRKKLPVNPKYPNPKVKKRVINETIMKKIKNVINPFRVPNEATDSKEPLRHASWGITYIGADRKNGADRLVYDNYIFRPNKFVRPSGRTYWVCAEKTCPVRVAQDFTGRPTFSNYHTHEPPSLEERFSKE</sequence>
<name>A0A226D4N0_FOLCA</name>
<evidence type="ECO:0000256" key="3">
    <source>
        <dbReference type="ARBA" id="ARBA00022833"/>
    </source>
</evidence>
<protein>
    <recommendedName>
        <fullName evidence="5">FLYWCH-type domain-containing protein</fullName>
    </recommendedName>
</protein>
<feature type="compositionally biased region" description="Acidic residues" evidence="4">
    <location>
        <begin position="121"/>
        <end position="144"/>
    </location>
</feature>
<feature type="region of interest" description="Disordered" evidence="4">
    <location>
        <begin position="325"/>
        <end position="346"/>
    </location>
</feature>
<evidence type="ECO:0000256" key="1">
    <source>
        <dbReference type="ARBA" id="ARBA00022723"/>
    </source>
</evidence>
<accession>A0A226D4N0</accession>
<keyword evidence="3" id="KW-0862">Zinc</keyword>
<organism evidence="6 7">
    <name type="scientific">Folsomia candida</name>
    <name type="common">Springtail</name>
    <dbReference type="NCBI Taxonomy" id="158441"/>
    <lineage>
        <taxon>Eukaryota</taxon>
        <taxon>Metazoa</taxon>
        <taxon>Ecdysozoa</taxon>
        <taxon>Arthropoda</taxon>
        <taxon>Hexapoda</taxon>
        <taxon>Collembola</taxon>
        <taxon>Entomobryomorpha</taxon>
        <taxon>Isotomoidea</taxon>
        <taxon>Isotomidae</taxon>
        <taxon>Proisotominae</taxon>
        <taxon>Folsomia</taxon>
    </lineage>
</organism>
<feature type="compositionally biased region" description="Polar residues" evidence="4">
    <location>
        <begin position="149"/>
        <end position="159"/>
    </location>
</feature>
<dbReference type="Gene3D" id="2.20.25.240">
    <property type="match status" value="1"/>
</dbReference>
<gene>
    <name evidence="6" type="ORF">Fcan01_25106</name>
</gene>
<dbReference type="AlphaFoldDB" id="A0A226D4N0"/>